<dbReference type="EMBL" id="JACANB010000012">
    <property type="protein sequence ID" value="MDM1697245.1"/>
    <property type="molecule type" value="Genomic_DNA"/>
</dbReference>
<dbReference type="Proteomes" id="UP001173465">
    <property type="component" value="Unassembled WGS sequence"/>
</dbReference>
<dbReference type="PANTHER" id="PTHR30328:SF54">
    <property type="entry name" value="HTH-TYPE TRANSCRIPTIONAL REPRESSOR SCO4008"/>
    <property type="match status" value="1"/>
</dbReference>
<keyword evidence="1 2" id="KW-0238">DNA-binding</keyword>
<feature type="DNA-binding region" description="H-T-H motif" evidence="2">
    <location>
        <begin position="40"/>
        <end position="59"/>
    </location>
</feature>
<sequence>MTSNTKHKKTRHYLPSEERKKDLLDAALIEFSEHGYSSATMAKIAARAGLSKAGIYAHYKSKDEMLEDLLVHILKPSVTANNWLIDDELPLAQAIDNFISKIYEPLENPKVIAMIKLIFLESDRAKNLIRRWHDEVTLPHFLEQQKIIDTCISKGLIRDGVMSRHFYLAMGPLLIELQKILMFGKPIELYETHTTREIHRELLLELLTVN</sequence>
<evidence type="ECO:0000256" key="1">
    <source>
        <dbReference type="ARBA" id="ARBA00023125"/>
    </source>
</evidence>
<protein>
    <submittedName>
        <fullName evidence="4">TetR/AcrR family transcriptional regulator</fullName>
    </submittedName>
</protein>
<feature type="domain" description="HTH tetR-type" evidence="3">
    <location>
        <begin position="17"/>
        <end position="77"/>
    </location>
</feature>
<comment type="caution">
    <text evidence="4">The sequence shown here is derived from an EMBL/GenBank/DDBJ whole genome shotgun (WGS) entry which is preliminary data.</text>
</comment>
<dbReference type="InterPro" id="IPR001647">
    <property type="entry name" value="HTH_TetR"/>
</dbReference>
<reference evidence="4" key="2">
    <citation type="journal article" date="2022" name="Sci. Total Environ.">
        <title>Prevalence, transmission, and molecular epidemiology of tet(X)-positive bacteria among humans, animals, and environmental niches in China: An epidemiological, and genomic-based study.</title>
        <authorList>
            <person name="Dong N."/>
            <person name="Zeng Y."/>
            <person name="Cai C."/>
            <person name="Sun C."/>
            <person name="Lu J."/>
            <person name="Liu C."/>
            <person name="Zhou H."/>
            <person name="Sun Q."/>
            <person name="Shu L."/>
            <person name="Wang H."/>
            <person name="Wang Y."/>
            <person name="Wang S."/>
            <person name="Wu C."/>
            <person name="Chan E.W."/>
            <person name="Chen G."/>
            <person name="Shen Z."/>
            <person name="Chen S."/>
            <person name="Zhang R."/>
        </authorList>
    </citation>
    <scope>NUCLEOTIDE SEQUENCE</scope>
    <source>
        <strain evidence="4">DF46-2-2</strain>
    </source>
</reference>
<dbReference type="SUPFAM" id="SSF46689">
    <property type="entry name" value="Homeodomain-like"/>
    <property type="match status" value="1"/>
</dbReference>
<evidence type="ECO:0000256" key="2">
    <source>
        <dbReference type="PROSITE-ProRule" id="PRU00335"/>
    </source>
</evidence>
<dbReference type="RefSeq" id="WP_286594500.1">
    <property type="nucleotide sequence ID" value="NZ_JACANB010000012.1"/>
</dbReference>
<organism evidence="4 5">
    <name type="scientific">Thiopseudomonas alkaliphila</name>
    <dbReference type="NCBI Taxonomy" id="1697053"/>
    <lineage>
        <taxon>Bacteria</taxon>
        <taxon>Pseudomonadati</taxon>
        <taxon>Pseudomonadota</taxon>
        <taxon>Gammaproteobacteria</taxon>
        <taxon>Pseudomonadales</taxon>
        <taxon>Pseudomonadaceae</taxon>
        <taxon>Thiopseudomonas</taxon>
    </lineage>
</organism>
<dbReference type="InterPro" id="IPR050109">
    <property type="entry name" value="HTH-type_TetR-like_transc_reg"/>
</dbReference>
<proteinExistence type="predicted"/>
<dbReference type="GO" id="GO:0003677">
    <property type="term" value="F:DNA binding"/>
    <property type="evidence" value="ECO:0007669"/>
    <property type="project" value="UniProtKB-UniRule"/>
</dbReference>
<evidence type="ECO:0000313" key="4">
    <source>
        <dbReference type="EMBL" id="MDM1697245.1"/>
    </source>
</evidence>
<reference evidence="4" key="1">
    <citation type="submission" date="2020-06" db="EMBL/GenBank/DDBJ databases">
        <authorList>
            <person name="Dong N."/>
        </authorList>
    </citation>
    <scope>NUCLEOTIDE SEQUENCE</scope>
    <source>
        <strain evidence="4">DF46-2-2</strain>
    </source>
</reference>
<evidence type="ECO:0000259" key="3">
    <source>
        <dbReference type="PROSITE" id="PS50977"/>
    </source>
</evidence>
<dbReference type="PANTHER" id="PTHR30328">
    <property type="entry name" value="TRANSCRIPTIONAL REPRESSOR"/>
    <property type="match status" value="1"/>
</dbReference>
<dbReference type="Gene3D" id="1.10.357.10">
    <property type="entry name" value="Tetracycline Repressor, domain 2"/>
    <property type="match status" value="1"/>
</dbReference>
<gene>
    <name evidence="4" type="ORF">HX099_11335</name>
</gene>
<dbReference type="InterPro" id="IPR009057">
    <property type="entry name" value="Homeodomain-like_sf"/>
</dbReference>
<dbReference type="PRINTS" id="PR00455">
    <property type="entry name" value="HTHTETR"/>
</dbReference>
<name>A0AAW7DSZ6_9GAMM</name>
<evidence type="ECO:0000313" key="5">
    <source>
        <dbReference type="Proteomes" id="UP001173465"/>
    </source>
</evidence>
<dbReference type="PROSITE" id="PS50977">
    <property type="entry name" value="HTH_TETR_2"/>
    <property type="match status" value="1"/>
</dbReference>
<accession>A0AAW7DSZ6</accession>
<dbReference type="AlphaFoldDB" id="A0AAW7DSZ6"/>
<dbReference type="Pfam" id="PF00440">
    <property type="entry name" value="TetR_N"/>
    <property type="match status" value="1"/>
</dbReference>